<evidence type="ECO:0000256" key="4">
    <source>
        <dbReference type="HAMAP-Rule" id="MF_03005"/>
    </source>
</evidence>
<keyword evidence="1 4" id="KW-0963">Cytoplasm</keyword>
<keyword evidence="2 4" id="KW-0396">Initiation factor</keyword>
<dbReference type="GO" id="GO:0016282">
    <property type="term" value="C:eukaryotic 43S preinitiation complex"/>
    <property type="evidence" value="ECO:0007669"/>
    <property type="project" value="UniProtKB-UniRule"/>
</dbReference>
<dbReference type="CDD" id="cd08064">
    <property type="entry name" value="MPN_eIF3f"/>
    <property type="match status" value="1"/>
</dbReference>
<dbReference type="eggNOG" id="KOG2975">
    <property type="taxonomic scope" value="Eukaryota"/>
</dbReference>
<evidence type="ECO:0000256" key="3">
    <source>
        <dbReference type="ARBA" id="ARBA00022917"/>
    </source>
</evidence>
<dbReference type="HAMAP" id="MF_03005">
    <property type="entry name" value="eIF3f"/>
    <property type="match status" value="1"/>
</dbReference>
<dbReference type="Gene3D" id="3.40.140.10">
    <property type="entry name" value="Cytidine Deaminase, domain 2"/>
    <property type="match status" value="1"/>
</dbReference>
<proteinExistence type="inferred from homology"/>
<dbReference type="PROSITE" id="PS50249">
    <property type="entry name" value="MPN"/>
    <property type="match status" value="1"/>
</dbReference>
<dbReference type="Proteomes" id="UP000007264">
    <property type="component" value="Unassembled WGS sequence"/>
</dbReference>
<name>I0Z3H6_COCSC</name>
<dbReference type="GO" id="GO:0001732">
    <property type="term" value="P:formation of cytoplasmic translation initiation complex"/>
    <property type="evidence" value="ECO:0007669"/>
    <property type="project" value="UniProtKB-UniRule"/>
</dbReference>
<dbReference type="Pfam" id="PF01398">
    <property type="entry name" value="JAB"/>
    <property type="match status" value="1"/>
</dbReference>
<keyword evidence="3 4" id="KW-0648">Protein biosynthesis</keyword>
<comment type="subcellular location">
    <subcellularLocation>
        <location evidence="4">Cytoplasm</location>
    </subcellularLocation>
</comment>
<protein>
    <recommendedName>
        <fullName evidence="4">Eukaryotic translation initiation factor 3 subunit F</fullName>
        <shortName evidence="4">eIF3f</shortName>
    </recommendedName>
    <alternativeName>
        <fullName evidence="4">eIF-3-epsilon</fullName>
    </alternativeName>
</protein>
<evidence type="ECO:0000259" key="5">
    <source>
        <dbReference type="PROSITE" id="PS50249"/>
    </source>
</evidence>
<comment type="function">
    <text evidence="4">Component of the eukaryotic translation initiation factor 3 (eIF-3) complex, which is involved in protein synthesis of a specialized repertoire of mRNAs and, together with other initiation factors, stimulates binding of mRNA and methionyl-tRNAi to the 40S ribosome. The eIF-3 complex specifically targets and initiates translation of a subset of mRNAs involved in cell proliferation.</text>
</comment>
<dbReference type="EMBL" id="AGSI01000004">
    <property type="protein sequence ID" value="EIE25195.1"/>
    <property type="molecule type" value="Genomic_DNA"/>
</dbReference>
<dbReference type="AlphaFoldDB" id="I0Z3H6"/>
<dbReference type="RefSeq" id="XP_005649739.1">
    <property type="nucleotide sequence ID" value="XM_005649682.1"/>
</dbReference>
<dbReference type="InterPro" id="IPR027531">
    <property type="entry name" value="eIF3f"/>
</dbReference>
<dbReference type="GO" id="GO:0008237">
    <property type="term" value="F:metallopeptidase activity"/>
    <property type="evidence" value="ECO:0007669"/>
    <property type="project" value="InterPro"/>
</dbReference>
<dbReference type="Pfam" id="PF13012">
    <property type="entry name" value="MitMem_reg"/>
    <property type="match status" value="1"/>
</dbReference>
<evidence type="ECO:0000313" key="7">
    <source>
        <dbReference type="Proteomes" id="UP000007264"/>
    </source>
</evidence>
<dbReference type="InterPro" id="IPR000555">
    <property type="entry name" value="JAMM/MPN+_dom"/>
</dbReference>
<dbReference type="KEGG" id="csl:COCSUDRAFT_35682"/>
<dbReference type="InterPro" id="IPR024969">
    <property type="entry name" value="EIF3F/CSN6-like_C"/>
</dbReference>
<feature type="domain" description="MPN" evidence="5">
    <location>
        <begin position="15"/>
        <end position="145"/>
    </location>
</feature>
<comment type="subunit">
    <text evidence="4">Component of the eukaryotic translation initiation factor 3 (eIF-3) complex.</text>
</comment>
<dbReference type="GO" id="GO:0031369">
    <property type="term" value="F:translation initiation factor binding"/>
    <property type="evidence" value="ECO:0007669"/>
    <property type="project" value="InterPro"/>
</dbReference>
<dbReference type="STRING" id="574566.I0Z3H6"/>
<dbReference type="GeneID" id="17043197"/>
<evidence type="ECO:0000256" key="2">
    <source>
        <dbReference type="ARBA" id="ARBA00022540"/>
    </source>
</evidence>
<dbReference type="GO" id="GO:0071541">
    <property type="term" value="C:eukaryotic translation initiation factor 3 complex, eIF3m"/>
    <property type="evidence" value="ECO:0007669"/>
    <property type="project" value="TreeGrafter"/>
</dbReference>
<reference evidence="6 7" key="1">
    <citation type="journal article" date="2012" name="Genome Biol.">
        <title>The genome of the polar eukaryotic microalga coccomyxa subellipsoidea reveals traits of cold adaptation.</title>
        <authorList>
            <person name="Blanc G."/>
            <person name="Agarkova I."/>
            <person name="Grimwood J."/>
            <person name="Kuo A."/>
            <person name="Brueggeman A."/>
            <person name="Dunigan D."/>
            <person name="Gurnon J."/>
            <person name="Ladunga I."/>
            <person name="Lindquist E."/>
            <person name="Lucas S."/>
            <person name="Pangilinan J."/>
            <person name="Proschold T."/>
            <person name="Salamov A."/>
            <person name="Schmutz J."/>
            <person name="Weeks D."/>
            <person name="Yamada T."/>
            <person name="Claverie J.M."/>
            <person name="Grigoriev I."/>
            <person name="Van Etten J."/>
            <person name="Lomsadze A."/>
            <person name="Borodovsky M."/>
        </authorList>
    </citation>
    <scope>NUCLEOTIDE SEQUENCE [LARGE SCALE GENOMIC DNA]</scope>
    <source>
        <strain evidence="6 7">C-169</strain>
    </source>
</reference>
<evidence type="ECO:0000313" key="6">
    <source>
        <dbReference type="EMBL" id="EIE25195.1"/>
    </source>
</evidence>
<keyword evidence="7" id="KW-1185">Reference proteome</keyword>
<dbReference type="GO" id="GO:0033290">
    <property type="term" value="C:eukaryotic 48S preinitiation complex"/>
    <property type="evidence" value="ECO:0007669"/>
    <property type="project" value="UniProtKB-UniRule"/>
</dbReference>
<evidence type="ECO:0000256" key="1">
    <source>
        <dbReference type="ARBA" id="ARBA00022490"/>
    </source>
</evidence>
<comment type="similarity">
    <text evidence="4">Belongs to the eIF-3 subunit F family.</text>
</comment>
<organism evidence="6 7">
    <name type="scientific">Coccomyxa subellipsoidea (strain C-169)</name>
    <name type="common">Green microalga</name>
    <dbReference type="NCBI Taxonomy" id="574566"/>
    <lineage>
        <taxon>Eukaryota</taxon>
        <taxon>Viridiplantae</taxon>
        <taxon>Chlorophyta</taxon>
        <taxon>core chlorophytes</taxon>
        <taxon>Trebouxiophyceae</taxon>
        <taxon>Trebouxiophyceae incertae sedis</taxon>
        <taxon>Coccomyxaceae</taxon>
        <taxon>Coccomyxa</taxon>
        <taxon>Coccomyxa subellipsoidea</taxon>
    </lineage>
</organism>
<dbReference type="PANTHER" id="PTHR10540">
    <property type="entry name" value="EUKARYOTIC TRANSLATION INITIATION FACTOR 3 SUBUNIT F-RELATED"/>
    <property type="match status" value="1"/>
</dbReference>
<gene>
    <name evidence="6" type="ORF">COCSUDRAFT_35682</name>
</gene>
<dbReference type="PANTHER" id="PTHR10540:SF6">
    <property type="entry name" value="EUKARYOTIC TRANSLATION INITIATION FACTOR 3 SUBUNIT F"/>
    <property type="match status" value="1"/>
</dbReference>
<dbReference type="OrthoDB" id="25498at2759"/>
<accession>I0Z3H6</accession>
<comment type="caution">
    <text evidence="6">The sequence shown here is derived from an EMBL/GenBank/DDBJ whole genome shotgun (WGS) entry which is preliminary data.</text>
</comment>
<dbReference type="GO" id="GO:0003743">
    <property type="term" value="F:translation initiation factor activity"/>
    <property type="evidence" value="ECO:0007669"/>
    <property type="project" value="UniProtKB-UniRule"/>
</dbReference>
<dbReference type="SMART" id="SM00232">
    <property type="entry name" value="JAB_MPN"/>
    <property type="match status" value="1"/>
</dbReference>
<dbReference type="InterPro" id="IPR037518">
    <property type="entry name" value="MPN"/>
</dbReference>
<sequence>MLPLNLSNSPAGISVKLQPLVLLNICDAYIRRSEHQQRVIGTLLGKVVDGVVHVQNCYAVPHNESNDQVSVDITHHRTLYDLHHKVNAKEQIVGWYATGSAVTGPDALIQDFYASECANAVHLTVDTAMESGELTIAAYVARKVSLGDRVLARKFQQVDVEVKTAEVESVGVPLMKKDVVEKLPTDLDGLQTTIKRLHECLEQAHAYVDDVVTGKKPADITLGRFLADTVTGIPRFGAEEFETMLTDTAQDSLLIMYLSNLVRAHLALTDRLGTAALPLL</sequence>